<name>A0A0C1YDI2_9CYAN</name>
<dbReference type="InterPro" id="IPR000157">
    <property type="entry name" value="TIR_dom"/>
</dbReference>
<sequence>MHDVFISYTRQDSGVALRLANALQPYHLSTCLDVETLVAGEEFSVQVAREIAEARAVVLVLSRHAQRSHWVKQELVSALEGDKLVVPLLLDDEATHNWIWPLVSDRQAIKVDKTTDFDELALQLRRAITRVEMKSSERSAAKSFSDIEIGEIIGPVAFGGTAGMRGNVHNTGCFPTINDITWGDLTQHQRLKILLTNLEAALQKMPSDRLEDAQRISEMTDVLVSESSRKSPNTSFLNLGAEGLIEAADAVKDIAPDVRNTATEIATLLGQNH</sequence>
<accession>A0A0C1YDI2</accession>
<reference evidence="1" key="3">
    <citation type="submission" date="2020-02" db="EMBL/GenBank/DDBJ databases">
        <authorList>
            <person name="Sarangi A.N."/>
            <person name="Ghosh S."/>
            <person name="Mukherjee M."/>
            <person name="Tripathy S."/>
        </authorList>
    </citation>
    <scope>NUCLEOTIDE SEQUENCE</scope>
    <source>
        <strain evidence="1">BDU141951</strain>
    </source>
</reference>
<dbReference type="Pfam" id="PF13676">
    <property type="entry name" value="TIR_2"/>
    <property type="match status" value="1"/>
</dbReference>
<dbReference type="EMBL" id="JTHE02000002">
    <property type="protein sequence ID" value="NEV65614.1"/>
    <property type="molecule type" value="Genomic_DNA"/>
</dbReference>
<dbReference type="SUPFAM" id="SSF52200">
    <property type="entry name" value="Toll/Interleukin receptor TIR domain"/>
    <property type="match status" value="1"/>
</dbReference>
<dbReference type="GO" id="GO:0007165">
    <property type="term" value="P:signal transduction"/>
    <property type="evidence" value="ECO:0007669"/>
    <property type="project" value="InterPro"/>
</dbReference>
<proteinExistence type="predicted"/>
<comment type="caution">
    <text evidence="1">The sequence shown here is derived from an EMBL/GenBank/DDBJ whole genome shotgun (WGS) entry which is preliminary data.</text>
</comment>
<evidence type="ECO:0000313" key="1">
    <source>
        <dbReference type="EMBL" id="NEV65614.1"/>
    </source>
</evidence>
<protein>
    <submittedName>
        <fullName evidence="1">Toll/interleukin-1 receptor domain-containing protein</fullName>
    </submittedName>
</protein>
<reference evidence="1" key="1">
    <citation type="submission" date="2014-11" db="EMBL/GenBank/DDBJ databases">
        <authorList>
            <person name="Malar M.C."/>
            <person name="Sen D."/>
            <person name="Tripathy S."/>
        </authorList>
    </citation>
    <scope>NUCLEOTIDE SEQUENCE</scope>
    <source>
        <strain evidence="1">BDU141951</strain>
    </source>
</reference>
<keyword evidence="1" id="KW-0675">Receptor</keyword>
<dbReference type="PROSITE" id="PS50104">
    <property type="entry name" value="TIR"/>
    <property type="match status" value="1"/>
</dbReference>
<organism evidence="1">
    <name type="scientific">Lyngbya confervoides BDU141951</name>
    <dbReference type="NCBI Taxonomy" id="1574623"/>
    <lineage>
        <taxon>Bacteria</taxon>
        <taxon>Bacillati</taxon>
        <taxon>Cyanobacteriota</taxon>
        <taxon>Cyanophyceae</taxon>
        <taxon>Oscillatoriophycideae</taxon>
        <taxon>Oscillatoriales</taxon>
        <taxon>Microcoleaceae</taxon>
        <taxon>Lyngbya</taxon>
    </lineage>
</organism>
<dbReference type="SMART" id="SM00255">
    <property type="entry name" value="TIR"/>
    <property type="match status" value="1"/>
</dbReference>
<dbReference type="InterPro" id="IPR035897">
    <property type="entry name" value="Toll_tir_struct_dom_sf"/>
</dbReference>
<dbReference type="Gene3D" id="3.40.50.10140">
    <property type="entry name" value="Toll/interleukin-1 receptor homology (TIR) domain"/>
    <property type="match status" value="1"/>
</dbReference>
<dbReference type="AlphaFoldDB" id="A0A0C1YDI2"/>
<gene>
    <name evidence="1" type="ORF">QQ91_000600</name>
</gene>
<reference evidence="1" key="2">
    <citation type="journal article" date="2015" name="Genome Announc.">
        <title>Draft Genome Sequence of Filamentous Marine Cyanobacterium Lyngbya confervoides Strain BDU141951.</title>
        <authorList>
            <person name="Chandrababunaidu M.M."/>
            <person name="Sen D."/>
            <person name="Tripathy S."/>
        </authorList>
    </citation>
    <scope>NUCLEOTIDE SEQUENCE</scope>
    <source>
        <strain evidence="1">BDU141951</strain>
    </source>
</reference>